<accession>A0ABV7C3M7</accession>
<name>A0ABV7C3M7_9PROT</name>
<dbReference type="Proteomes" id="UP001595420">
    <property type="component" value="Unassembled WGS sequence"/>
</dbReference>
<evidence type="ECO:0008006" key="3">
    <source>
        <dbReference type="Google" id="ProtNLM"/>
    </source>
</evidence>
<dbReference type="RefSeq" id="WP_216840034.1">
    <property type="nucleotide sequence ID" value="NZ_JAFNJS010000012.1"/>
</dbReference>
<sequence length="471" mass="51450">MGRQPLTDAAALAEEARSALLARARQASAGGDPLAALHLQGEALHRWPLLSGREEALSFARALLDFNRPRRPEDALVPPHTAEALARLQADWPEEPLGWIGLAKLAEWRGAWAEAVVLWQALLDRFQALAQPGWYEQAMMAAWLAHDGPAFKALRATLRARWPQHDTWWDRRAFGRRSNAHERHAPDAPSSLRDVEDLLRFGTPDQARQVLEGLPEIDRESTTGRACAQIIRSVEHSGLIADLAAGGADPARPGTSLVWRNPAGSDRALIVFSGGARGYWLLLDELHRALRGCGVHLIYLRDFGASFYLAGDPDLCIADYRGMLDLLRAQAAGLGAARLACLGNSSGGYAALRYALDLGAEAALAFSLMTNPETRHEPQVSPAMRAVAERNPGLVFDLAQAYAAVARPPRTILCFGEGHEADRREAERMRDLPGARLVPAEGLADHSTIRWFLRQGRLPELVAALFEAPPA</sequence>
<evidence type="ECO:0000313" key="2">
    <source>
        <dbReference type="Proteomes" id="UP001595420"/>
    </source>
</evidence>
<dbReference type="EMBL" id="JBHRSB010000012">
    <property type="protein sequence ID" value="MFC3003586.1"/>
    <property type="molecule type" value="Genomic_DNA"/>
</dbReference>
<comment type="caution">
    <text evidence="1">The sequence shown here is derived from an EMBL/GenBank/DDBJ whole genome shotgun (WGS) entry which is preliminary data.</text>
</comment>
<proteinExistence type="predicted"/>
<keyword evidence="2" id="KW-1185">Reference proteome</keyword>
<protein>
    <recommendedName>
        <fullName evidence="3">Alpha/beta hydrolase</fullName>
    </recommendedName>
</protein>
<organism evidence="1 2">
    <name type="scientific">Falsiroseomonas tokyonensis</name>
    <dbReference type="NCBI Taxonomy" id="430521"/>
    <lineage>
        <taxon>Bacteria</taxon>
        <taxon>Pseudomonadati</taxon>
        <taxon>Pseudomonadota</taxon>
        <taxon>Alphaproteobacteria</taxon>
        <taxon>Acetobacterales</taxon>
        <taxon>Roseomonadaceae</taxon>
        <taxon>Falsiroseomonas</taxon>
    </lineage>
</organism>
<evidence type="ECO:0000313" key="1">
    <source>
        <dbReference type="EMBL" id="MFC3003586.1"/>
    </source>
</evidence>
<gene>
    <name evidence="1" type="ORF">ACFOD3_27080</name>
</gene>
<reference evidence="2" key="1">
    <citation type="journal article" date="2019" name="Int. J. Syst. Evol. Microbiol.">
        <title>The Global Catalogue of Microorganisms (GCM) 10K type strain sequencing project: providing services to taxonomists for standard genome sequencing and annotation.</title>
        <authorList>
            <consortium name="The Broad Institute Genomics Platform"/>
            <consortium name="The Broad Institute Genome Sequencing Center for Infectious Disease"/>
            <person name="Wu L."/>
            <person name="Ma J."/>
        </authorList>
    </citation>
    <scope>NUCLEOTIDE SEQUENCE [LARGE SCALE GENOMIC DNA]</scope>
    <source>
        <strain evidence="2">CGMCC 1.16855</strain>
    </source>
</reference>